<dbReference type="PROSITE" id="PS51186">
    <property type="entry name" value="GNAT"/>
    <property type="match status" value="1"/>
</dbReference>
<dbReference type="GO" id="GO:0005524">
    <property type="term" value="F:ATP binding"/>
    <property type="evidence" value="ECO:0007669"/>
    <property type="project" value="UniProtKB-UniRule"/>
</dbReference>
<organism evidence="4">
    <name type="scientific">Actinomadura sp. XM-4-3</name>
    <dbReference type="NCBI Taxonomy" id="1430130"/>
    <lineage>
        <taxon>Bacteria</taxon>
        <taxon>Bacillati</taxon>
        <taxon>Actinomycetota</taxon>
        <taxon>Actinomycetes</taxon>
        <taxon>Streptosporangiales</taxon>
        <taxon>Thermomonosporaceae</taxon>
        <taxon>Actinomadura</taxon>
    </lineage>
</organism>
<dbReference type="InterPro" id="IPR013815">
    <property type="entry name" value="ATP_grasp_subdomain_1"/>
</dbReference>
<dbReference type="Pfam" id="PF13607">
    <property type="entry name" value="Succ_CoA_lig"/>
    <property type="match status" value="1"/>
</dbReference>
<evidence type="ECO:0000259" key="2">
    <source>
        <dbReference type="PROSITE" id="PS50975"/>
    </source>
</evidence>
<dbReference type="GO" id="GO:0043758">
    <property type="term" value="F:acetate-CoA ligase (ADP-forming) activity"/>
    <property type="evidence" value="ECO:0007669"/>
    <property type="project" value="InterPro"/>
</dbReference>
<dbReference type="GO" id="GO:0016747">
    <property type="term" value="F:acyltransferase activity, transferring groups other than amino-acyl groups"/>
    <property type="evidence" value="ECO:0007669"/>
    <property type="project" value="InterPro"/>
</dbReference>
<dbReference type="SUPFAM" id="SSF55729">
    <property type="entry name" value="Acyl-CoA N-acyltransferases (Nat)"/>
    <property type="match status" value="1"/>
</dbReference>
<dbReference type="InterPro" id="IPR003781">
    <property type="entry name" value="CoA-bd"/>
</dbReference>
<dbReference type="InterPro" id="IPR043938">
    <property type="entry name" value="Ligase_CoA_dom"/>
</dbReference>
<feature type="domain" description="N-acetyltransferase" evidence="3">
    <location>
        <begin position="20"/>
        <end position="183"/>
    </location>
</feature>
<dbReference type="PROSITE" id="PS50975">
    <property type="entry name" value="ATP_GRASP"/>
    <property type="match status" value="1"/>
</dbReference>
<keyword evidence="1" id="KW-0067">ATP-binding</keyword>
<dbReference type="Pfam" id="PF13380">
    <property type="entry name" value="CoA_binding_2"/>
    <property type="match status" value="1"/>
</dbReference>
<dbReference type="InterPro" id="IPR000182">
    <property type="entry name" value="GNAT_dom"/>
</dbReference>
<dbReference type="InterPro" id="IPR016102">
    <property type="entry name" value="Succinyl-CoA_synth-like"/>
</dbReference>
<dbReference type="SUPFAM" id="SSF52210">
    <property type="entry name" value="Succinyl-CoA synthetase domains"/>
    <property type="match status" value="2"/>
</dbReference>
<dbReference type="SUPFAM" id="SSF51735">
    <property type="entry name" value="NAD(P)-binding Rossmann-fold domains"/>
    <property type="match status" value="1"/>
</dbReference>
<proteinExistence type="predicted"/>
<protein>
    <recommendedName>
        <fullName evidence="5">GNAT family N-acetyltransferase</fullName>
    </recommendedName>
</protein>
<evidence type="ECO:0000313" key="4">
    <source>
        <dbReference type="EMBL" id="AYW35119.1"/>
    </source>
</evidence>
<dbReference type="Pfam" id="PF19045">
    <property type="entry name" value="Ligase_CoA_2"/>
    <property type="match status" value="1"/>
</dbReference>
<evidence type="ECO:0000256" key="1">
    <source>
        <dbReference type="PROSITE-ProRule" id="PRU00409"/>
    </source>
</evidence>
<dbReference type="Pfam" id="PF13549">
    <property type="entry name" value="ATP-grasp_5"/>
    <property type="match status" value="1"/>
</dbReference>
<dbReference type="SUPFAM" id="SSF56059">
    <property type="entry name" value="Glutathione synthetase ATP-binding domain-like"/>
    <property type="match status" value="1"/>
</dbReference>
<keyword evidence="1" id="KW-0547">Nucleotide-binding</keyword>
<dbReference type="InterPro" id="IPR011761">
    <property type="entry name" value="ATP-grasp"/>
</dbReference>
<dbReference type="InterPro" id="IPR016181">
    <property type="entry name" value="Acyl_CoA_acyltransferase"/>
</dbReference>
<feature type="domain" description="ATP-grasp" evidence="2">
    <location>
        <begin position="666"/>
        <end position="703"/>
    </location>
</feature>
<dbReference type="Gene3D" id="3.30.1490.20">
    <property type="entry name" value="ATP-grasp fold, A domain"/>
    <property type="match status" value="1"/>
</dbReference>
<dbReference type="PANTHER" id="PTHR42793">
    <property type="entry name" value="COA BINDING DOMAIN CONTAINING PROTEIN"/>
    <property type="match status" value="1"/>
</dbReference>
<dbReference type="SMART" id="SM00881">
    <property type="entry name" value="CoA_binding"/>
    <property type="match status" value="1"/>
</dbReference>
<name>A0A3G5EA71_9ACTN</name>
<dbReference type="PANTHER" id="PTHR42793:SF1">
    <property type="entry name" value="PEPTIDYL-LYSINE N-ACETYLTRANSFERASE PATZ"/>
    <property type="match status" value="1"/>
</dbReference>
<reference evidence="4" key="1">
    <citation type="submission" date="2018-02" db="EMBL/GenBank/DDBJ databases">
        <authorList>
            <person name="Zhang L."/>
        </authorList>
    </citation>
    <scope>NUCLEOTIDE SEQUENCE</scope>
    <source>
        <strain evidence="4">XM-4-3</strain>
    </source>
</reference>
<dbReference type="EMBL" id="MH005229">
    <property type="protein sequence ID" value="AYW35119.1"/>
    <property type="molecule type" value="Genomic_DNA"/>
</dbReference>
<dbReference type="Gene3D" id="3.30.470.20">
    <property type="entry name" value="ATP-grasp fold, B domain"/>
    <property type="match status" value="1"/>
</dbReference>
<dbReference type="AlphaFoldDB" id="A0A3G5EA71"/>
<dbReference type="InterPro" id="IPR032875">
    <property type="entry name" value="Succ_CoA_lig_flav_dom"/>
</dbReference>
<accession>A0A3G5EA71</accession>
<dbReference type="GO" id="GO:0046872">
    <property type="term" value="F:metal ion binding"/>
    <property type="evidence" value="ECO:0007669"/>
    <property type="project" value="InterPro"/>
</dbReference>
<dbReference type="InterPro" id="IPR036291">
    <property type="entry name" value="NAD(P)-bd_dom_sf"/>
</dbReference>
<evidence type="ECO:0008006" key="5">
    <source>
        <dbReference type="Google" id="ProtNLM"/>
    </source>
</evidence>
<evidence type="ECO:0000259" key="3">
    <source>
        <dbReference type="PROSITE" id="PS51186"/>
    </source>
</evidence>
<dbReference type="Gene3D" id="3.40.630.30">
    <property type="match status" value="1"/>
</dbReference>
<dbReference type="Pfam" id="PF00583">
    <property type="entry name" value="Acetyltransf_1"/>
    <property type="match status" value="1"/>
</dbReference>
<sequence>MTERLSGAQAFALLTDGVQIEIRRLGAADLDAVRELHEGLCEESLYLRFFGLNRAMAGEVARRVCRTDGSDHAALGAWLHGDLVGVAEYEPTGVPGEAEVAMAVADRMHHRGVGTLLLEHLGSLARDSGLVAFRADTLPENSAMLRVFADAGMPARQRTSGGVVEVTIPLGCGDEYLDAVAERERRADVASLEPLLRPRSVAVIGASRRRGTVGAELLRNIVAGGFKGAVYAVNPHCAGSDLHGAPCVATLADLPEAPDLAVITVPAPSVPGVAAACGRFGIPTLVVISSGFTAGQGRALLATCREHGMRLVGPNCLGIANTGIWLDATFGARRPVPGTAGVAVQSGGVGISLLEELSRLGIGVSTFASVGDKYDVSANDMLMWWESDDTTRLGILHVESFGNPRKFARTARRVAATMPLLTVLAGRSAPGTRAAASHTAAAATPELTRRALFEQAGVVATDDLGELVDAAALLATQPPPAGPRVAVLSNAGGAGVLAADACADAGLTVPVLDEATRRHLADILPSCAAVANPVDTTAAVSADVFGDALDLLAADDSVDAVLALVAPTALGDLRDALRDCHKPMAAVVLGQAETVVVNDDGLPCYAYPENAARALAHAWTYARRRDVPKEPAPVLPGLRPDEASGIIGGFLAGAPDGGWLPPAETYRLLESYGLPVAPWRWARTEDEAATAARDLGRPVALKAHAADVVHKTAAGALELGLDGVDAVRAAFGRLSERFGGDLEGTLVQAMAEQGVEVLCGAVQDEVFGAVVIFGAGGVDADALADRAARLAPLTTRDADELIRAPRLSALLRGHSARPAGDLERLREVLIRLSRLVSDHPEISELDLNPTIVRPDGAVIVDARVRLAPRRSWDPYLRRLR</sequence>
<dbReference type="Gene3D" id="3.40.50.720">
    <property type="entry name" value="NAD(P)-binding Rossmann-like Domain"/>
    <property type="match status" value="1"/>
</dbReference>
<dbReference type="Gene3D" id="3.40.50.261">
    <property type="entry name" value="Succinyl-CoA synthetase domains"/>
    <property type="match status" value="2"/>
</dbReference>